<dbReference type="RefSeq" id="WP_157802550.1">
    <property type="nucleotide sequence ID" value="NZ_BOOX01000002.1"/>
</dbReference>
<comment type="caution">
    <text evidence="4">The sequence shown here is derived from an EMBL/GenBank/DDBJ whole genome shotgun (WGS) entry which is preliminary data.</text>
</comment>
<name>A0A2M9CPS1_9CELL</name>
<protein>
    <submittedName>
        <fullName evidence="4">Glycosyltransferase involved in cell wall biosynthesis</fullName>
    </submittedName>
</protein>
<dbReference type="InterPro" id="IPR054028">
    <property type="entry name" value="TarS/TarP_linker"/>
</dbReference>
<dbReference type="Pfam" id="PF22181">
    <property type="entry name" value="TarS_linker"/>
    <property type="match status" value="1"/>
</dbReference>
<evidence type="ECO:0000259" key="2">
    <source>
        <dbReference type="Pfam" id="PF00535"/>
    </source>
</evidence>
<dbReference type="GO" id="GO:0016758">
    <property type="term" value="F:hexosyltransferase activity"/>
    <property type="evidence" value="ECO:0007669"/>
    <property type="project" value="UniProtKB-ARBA"/>
</dbReference>
<evidence type="ECO:0000313" key="5">
    <source>
        <dbReference type="Proteomes" id="UP000231693"/>
    </source>
</evidence>
<dbReference type="PANTHER" id="PTHR22916">
    <property type="entry name" value="GLYCOSYLTRANSFERASE"/>
    <property type="match status" value="1"/>
</dbReference>
<gene>
    <name evidence="4" type="ORF">CLV28_1375</name>
</gene>
<evidence type="ECO:0000259" key="3">
    <source>
        <dbReference type="Pfam" id="PF22181"/>
    </source>
</evidence>
<feature type="domain" description="Glycosyltransferase 2-like" evidence="2">
    <location>
        <begin position="42"/>
        <end position="197"/>
    </location>
</feature>
<dbReference type="InterPro" id="IPR029044">
    <property type="entry name" value="Nucleotide-diphossugar_trans"/>
</dbReference>
<reference evidence="4 5" key="1">
    <citation type="submission" date="2017-11" db="EMBL/GenBank/DDBJ databases">
        <title>Genomic Encyclopedia of Archaeal and Bacterial Type Strains, Phase II (KMG-II): From Individual Species to Whole Genera.</title>
        <authorList>
            <person name="Goeker M."/>
        </authorList>
    </citation>
    <scope>NUCLEOTIDE SEQUENCE [LARGE SCALE GENOMIC DNA]</scope>
    <source>
        <strain evidence="4 5">DSM 25478</strain>
    </source>
</reference>
<sequence length="488" mass="54686">MSASLRRVAARVTRPLRHRADDTAPAQRRPRQPDPDLGVAVTVVVPVYNAGEYLEPLLDSLRDQDIDPDLYEVIAIDDGSTDGSGAVLDEYAKRFPALRVVHQENCGWPGIPRNRGTELATGRYVFYCDADDVVAPEAMRRLVLFADDHGSDVVVPRMVSLNGRFVPDVYRSNQVDADLEKCFRTLSPCKLFRREFLRAHKIGFPLEKVRLEDGMMVARSYYLARRVSFRADYDFYFVRSREDAGNITQSRLEPAGYAWSIGEMSRIIRALDPDPDRADRIVTDLYRRKGLKIYGPARWARYSTRSREQWITAHHDFVLPHVRPELDALLPPRGQARSRALREGTIEAIDRNCEVEARVDAIATATTVTGERSGSTTLVLELPDDAEFDRSELVLAVRGGTEAVSTPFALDGRSATVEIDPTALATLPAGEVVDVYTVYTVGEHLGDRRRVRAGDDLAQSLSPHDSARDSWYVTAQGNLSLRTRKASR</sequence>
<dbReference type="Pfam" id="PF00535">
    <property type="entry name" value="Glycos_transf_2"/>
    <property type="match status" value="1"/>
</dbReference>
<keyword evidence="5" id="KW-1185">Reference proteome</keyword>
<dbReference type="AlphaFoldDB" id="A0A2M9CPS1"/>
<keyword evidence="4" id="KW-0808">Transferase</keyword>
<feature type="domain" description="TarS/TarP linker" evidence="3">
    <location>
        <begin position="254"/>
        <end position="351"/>
    </location>
</feature>
<dbReference type="SUPFAM" id="SSF53448">
    <property type="entry name" value="Nucleotide-diphospho-sugar transferases"/>
    <property type="match status" value="1"/>
</dbReference>
<dbReference type="Proteomes" id="UP000231693">
    <property type="component" value="Unassembled WGS sequence"/>
</dbReference>
<dbReference type="Gene3D" id="3.90.550.10">
    <property type="entry name" value="Spore Coat Polysaccharide Biosynthesis Protein SpsA, Chain A"/>
    <property type="match status" value="1"/>
</dbReference>
<evidence type="ECO:0000313" key="4">
    <source>
        <dbReference type="EMBL" id="PJJ73891.1"/>
    </source>
</evidence>
<dbReference type="CDD" id="cd00761">
    <property type="entry name" value="Glyco_tranf_GTA_type"/>
    <property type="match status" value="1"/>
</dbReference>
<organism evidence="4 5">
    <name type="scientific">Sediminihabitans luteus</name>
    <dbReference type="NCBI Taxonomy" id="1138585"/>
    <lineage>
        <taxon>Bacteria</taxon>
        <taxon>Bacillati</taxon>
        <taxon>Actinomycetota</taxon>
        <taxon>Actinomycetes</taxon>
        <taxon>Micrococcales</taxon>
        <taxon>Cellulomonadaceae</taxon>
        <taxon>Sediminihabitans</taxon>
    </lineage>
</organism>
<feature type="region of interest" description="Disordered" evidence="1">
    <location>
        <begin position="12"/>
        <end position="36"/>
    </location>
</feature>
<dbReference type="InterPro" id="IPR001173">
    <property type="entry name" value="Glyco_trans_2-like"/>
</dbReference>
<accession>A0A2M9CPS1</accession>
<evidence type="ECO:0000256" key="1">
    <source>
        <dbReference type="SAM" id="MobiDB-lite"/>
    </source>
</evidence>
<proteinExistence type="predicted"/>
<dbReference type="OrthoDB" id="5243838at2"/>
<dbReference type="EMBL" id="PGFE01000002">
    <property type="protein sequence ID" value="PJJ73891.1"/>
    <property type="molecule type" value="Genomic_DNA"/>
</dbReference>
<dbReference type="PANTHER" id="PTHR22916:SF3">
    <property type="entry name" value="UDP-GLCNAC:BETAGAL BETA-1,3-N-ACETYLGLUCOSAMINYLTRANSFERASE-LIKE PROTEIN 1"/>
    <property type="match status" value="1"/>
</dbReference>